<evidence type="ECO:0000256" key="1">
    <source>
        <dbReference type="ARBA" id="ARBA00005375"/>
    </source>
</evidence>
<gene>
    <name evidence="3" type="ORF">Amon01_000502200</name>
</gene>
<dbReference type="InterPro" id="IPR033379">
    <property type="entry name" value="Acid_Pase_AS"/>
</dbReference>
<dbReference type="Pfam" id="PF00328">
    <property type="entry name" value="His_Phos_2"/>
    <property type="match status" value="1"/>
</dbReference>
<comment type="similarity">
    <text evidence="1">Belongs to the histidine acid phosphatase family.</text>
</comment>
<keyword evidence="4" id="KW-1185">Reference proteome</keyword>
<dbReference type="PANTHER" id="PTHR20963:SF18">
    <property type="entry name" value="ACID PHOSPHATASE PHO11-RELATED"/>
    <property type="match status" value="1"/>
</dbReference>
<reference evidence="3" key="1">
    <citation type="submission" date="2023-04" db="EMBL/GenBank/DDBJ databases">
        <title>Ambrosiozyma monospora NBRC 1965.</title>
        <authorList>
            <person name="Ichikawa N."/>
            <person name="Sato H."/>
            <person name="Tonouchi N."/>
        </authorList>
    </citation>
    <scope>NUCLEOTIDE SEQUENCE</scope>
    <source>
        <strain evidence="3">NBRC 1965</strain>
    </source>
</reference>
<dbReference type="InterPro" id="IPR029033">
    <property type="entry name" value="His_PPase_superfam"/>
</dbReference>
<sequence length="366" mass="40916">MDPLECKFMTLLSPRPYQQQSNDQFNALKYLSTGAAYHEGAGHGISKDTPDQCVIDQAHLLMRHGERYPTAESGKKMQELLEKLKSSTTESIYNPLGFVHDYEFFVSNSFDYGEETYYGSYGGLTDAFSFGSELRQKYNHLVDLDHTLPVFTAGKKRVFDTANAFCQGFFGNGYSGNYKLISIPETKAQGANSLHNKDGCPNFDNNNNIDSALEGENLQYAQYEADRLNKLGGSGYNITVDDIFIMGDYCAYENNVRGESKFCDLLSPNGLVAIGYHGDLEKWYGEGPGYNMSFVLGSVLANATATLLQQQPEDGEKLYFSFSHDNDILHYLTGLGLFDDEPQLDVKEIDFKRSFKTGELVPLDCC</sequence>
<protein>
    <submittedName>
        <fullName evidence="3">Unnamed protein product</fullName>
    </submittedName>
</protein>
<keyword evidence="2" id="KW-0378">Hydrolase</keyword>
<evidence type="ECO:0000256" key="2">
    <source>
        <dbReference type="ARBA" id="ARBA00022801"/>
    </source>
</evidence>
<dbReference type="PANTHER" id="PTHR20963">
    <property type="entry name" value="MULTIPLE INOSITOL POLYPHOSPHATE PHOSPHATASE-RELATED"/>
    <property type="match status" value="1"/>
</dbReference>
<dbReference type="EMBL" id="BSXU01002608">
    <property type="protein sequence ID" value="GMG38783.1"/>
    <property type="molecule type" value="Genomic_DNA"/>
</dbReference>
<evidence type="ECO:0000313" key="4">
    <source>
        <dbReference type="Proteomes" id="UP001165063"/>
    </source>
</evidence>
<evidence type="ECO:0000313" key="3">
    <source>
        <dbReference type="EMBL" id="GMG38783.1"/>
    </source>
</evidence>
<organism evidence="3 4">
    <name type="scientific">Ambrosiozyma monospora</name>
    <name type="common">Yeast</name>
    <name type="synonym">Endomycopsis monosporus</name>
    <dbReference type="NCBI Taxonomy" id="43982"/>
    <lineage>
        <taxon>Eukaryota</taxon>
        <taxon>Fungi</taxon>
        <taxon>Dikarya</taxon>
        <taxon>Ascomycota</taxon>
        <taxon>Saccharomycotina</taxon>
        <taxon>Pichiomycetes</taxon>
        <taxon>Pichiales</taxon>
        <taxon>Pichiaceae</taxon>
        <taxon>Ambrosiozyma</taxon>
    </lineage>
</organism>
<accession>A0A9W6Z0G8</accession>
<comment type="caution">
    <text evidence="3">The sequence shown here is derived from an EMBL/GenBank/DDBJ whole genome shotgun (WGS) entry which is preliminary data.</text>
</comment>
<dbReference type="InterPro" id="IPR000560">
    <property type="entry name" value="His_Pase_clade-2"/>
</dbReference>
<dbReference type="AlphaFoldDB" id="A0A9W6Z0G8"/>
<proteinExistence type="inferred from homology"/>
<dbReference type="CDD" id="cd07061">
    <property type="entry name" value="HP_HAP_like"/>
    <property type="match status" value="1"/>
</dbReference>
<dbReference type="PROSITE" id="PS00616">
    <property type="entry name" value="HIS_ACID_PHOSPHAT_1"/>
    <property type="match status" value="1"/>
</dbReference>
<dbReference type="Proteomes" id="UP001165063">
    <property type="component" value="Unassembled WGS sequence"/>
</dbReference>
<dbReference type="SUPFAM" id="SSF53254">
    <property type="entry name" value="Phosphoglycerate mutase-like"/>
    <property type="match status" value="1"/>
</dbReference>
<dbReference type="OrthoDB" id="6509975at2759"/>
<name>A0A9W6Z0G8_AMBMO</name>
<dbReference type="GO" id="GO:0003993">
    <property type="term" value="F:acid phosphatase activity"/>
    <property type="evidence" value="ECO:0007669"/>
    <property type="project" value="TreeGrafter"/>
</dbReference>
<dbReference type="GO" id="GO:0009277">
    <property type="term" value="C:fungal-type cell wall"/>
    <property type="evidence" value="ECO:0007669"/>
    <property type="project" value="TreeGrafter"/>
</dbReference>
<dbReference type="Gene3D" id="3.40.50.1240">
    <property type="entry name" value="Phosphoglycerate mutase-like"/>
    <property type="match status" value="1"/>
</dbReference>